<feature type="domain" description="ABC transporter" evidence="5">
    <location>
        <begin position="23"/>
        <end position="245"/>
    </location>
</feature>
<proteinExistence type="inferred from homology"/>
<sequence length="246" mass="26847">MTENATNPDANASPNASEAPAVVELRGVDKVYEDGVAVQVLYDIDLTIRRGEFVAVVGQSGSGKSTLLNLIGLLDTATRGQVLLDGRDVSELDEDARSSLRLDYLGFIFQQHYLLPEFDVVANALMPLRIRGRDAERAARDRVVAMLESVGLGDHLHKRPNQLSGGQQQRVAVVRALANEPKLVLADEPTGSLDSETSEQVLGLLRDINARTGTALMMVTHDLAQAERAERIVELRDGRVLRDELT</sequence>
<dbReference type="SMART" id="SM00382">
    <property type="entry name" value="AAA"/>
    <property type="match status" value="1"/>
</dbReference>
<name>A0A4Y6PZ02_PERCE</name>
<evidence type="ECO:0000313" key="6">
    <source>
        <dbReference type="EMBL" id="QDG53493.1"/>
    </source>
</evidence>
<dbReference type="CDD" id="cd03255">
    <property type="entry name" value="ABC_MJ0796_LolCDE_FtsE"/>
    <property type="match status" value="1"/>
</dbReference>
<dbReference type="InterPro" id="IPR015854">
    <property type="entry name" value="ABC_transpr_LolD-like"/>
</dbReference>
<dbReference type="GO" id="GO:0022857">
    <property type="term" value="F:transmembrane transporter activity"/>
    <property type="evidence" value="ECO:0007669"/>
    <property type="project" value="UniProtKB-ARBA"/>
</dbReference>
<keyword evidence="3" id="KW-0547">Nucleotide-binding</keyword>
<gene>
    <name evidence="6" type="ORF">FIV42_22925</name>
</gene>
<dbReference type="AlphaFoldDB" id="A0A4Y6PZ02"/>
<accession>A0A5B8YAM5</accession>
<dbReference type="OrthoDB" id="9809450at2"/>
<dbReference type="InterPro" id="IPR003593">
    <property type="entry name" value="AAA+_ATPase"/>
</dbReference>
<evidence type="ECO:0000259" key="5">
    <source>
        <dbReference type="PROSITE" id="PS50893"/>
    </source>
</evidence>
<comment type="similarity">
    <text evidence="1">Belongs to the ABC transporter superfamily.</text>
</comment>
<evidence type="ECO:0000256" key="1">
    <source>
        <dbReference type="ARBA" id="ARBA00005417"/>
    </source>
</evidence>
<keyword evidence="2" id="KW-0813">Transport</keyword>
<evidence type="ECO:0000256" key="3">
    <source>
        <dbReference type="ARBA" id="ARBA00022741"/>
    </source>
</evidence>
<dbReference type="Proteomes" id="UP000315995">
    <property type="component" value="Chromosome"/>
</dbReference>
<dbReference type="InterPro" id="IPR003439">
    <property type="entry name" value="ABC_transporter-like_ATP-bd"/>
</dbReference>
<dbReference type="GO" id="GO:0005886">
    <property type="term" value="C:plasma membrane"/>
    <property type="evidence" value="ECO:0007669"/>
    <property type="project" value="TreeGrafter"/>
</dbReference>
<evidence type="ECO:0000256" key="2">
    <source>
        <dbReference type="ARBA" id="ARBA00022448"/>
    </source>
</evidence>
<dbReference type="GO" id="GO:0098796">
    <property type="term" value="C:membrane protein complex"/>
    <property type="evidence" value="ECO:0007669"/>
    <property type="project" value="UniProtKB-ARBA"/>
</dbReference>
<dbReference type="SUPFAM" id="SSF52540">
    <property type="entry name" value="P-loop containing nucleoside triphosphate hydrolases"/>
    <property type="match status" value="1"/>
</dbReference>
<organism evidence="6 7">
    <name type="scientific">Persicimonas caeni</name>
    <dbReference type="NCBI Taxonomy" id="2292766"/>
    <lineage>
        <taxon>Bacteria</taxon>
        <taxon>Deltaproteobacteria</taxon>
        <taxon>Bradymonadales</taxon>
        <taxon>Bradymonadaceae</taxon>
        <taxon>Persicimonas</taxon>
    </lineage>
</organism>
<protein>
    <submittedName>
        <fullName evidence="6">ABC transporter ATP-binding protein</fullName>
    </submittedName>
</protein>
<accession>A0A4Y6PZ02</accession>
<keyword evidence="7" id="KW-1185">Reference proteome</keyword>
<dbReference type="PROSITE" id="PS00211">
    <property type="entry name" value="ABC_TRANSPORTER_1"/>
    <property type="match status" value="1"/>
</dbReference>
<dbReference type="PANTHER" id="PTHR24220:SF689">
    <property type="entry name" value="LIPOPROTEIN-RELEASING SYSTEM ATP-BINDING PROTEIN LOLD"/>
    <property type="match status" value="1"/>
</dbReference>
<dbReference type="EMBL" id="CP041186">
    <property type="protein sequence ID" value="QDG53493.1"/>
    <property type="molecule type" value="Genomic_DNA"/>
</dbReference>
<dbReference type="Gene3D" id="3.40.50.300">
    <property type="entry name" value="P-loop containing nucleotide triphosphate hydrolases"/>
    <property type="match status" value="1"/>
</dbReference>
<dbReference type="PANTHER" id="PTHR24220">
    <property type="entry name" value="IMPORT ATP-BINDING PROTEIN"/>
    <property type="match status" value="1"/>
</dbReference>
<dbReference type="GO" id="GO:0005524">
    <property type="term" value="F:ATP binding"/>
    <property type="evidence" value="ECO:0007669"/>
    <property type="project" value="UniProtKB-KW"/>
</dbReference>
<keyword evidence="4 6" id="KW-0067">ATP-binding</keyword>
<dbReference type="InterPro" id="IPR027417">
    <property type="entry name" value="P-loop_NTPase"/>
</dbReference>
<dbReference type="InterPro" id="IPR017911">
    <property type="entry name" value="MacB-like_ATP-bd"/>
</dbReference>
<dbReference type="FunFam" id="3.40.50.300:FF:000032">
    <property type="entry name" value="Export ABC transporter ATP-binding protein"/>
    <property type="match status" value="1"/>
</dbReference>
<dbReference type="Pfam" id="PF00005">
    <property type="entry name" value="ABC_tran"/>
    <property type="match status" value="1"/>
</dbReference>
<evidence type="ECO:0000256" key="4">
    <source>
        <dbReference type="ARBA" id="ARBA00022840"/>
    </source>
</evidence>
<dbReference type="GO" id="GO:0016887">
    <property type="term" value="F:ATP hydrolysis activity"/>
    <property type="evidence" value="ECO:0007669"/>
    <property type="project" value="InterPro"/>
</dbReference>
<dbReference type="PROSITE" id="PS50893">
    <property type="entry name" value="ABC_TRANSPORTER_2"/>
    <property type="match status" value="1"/>
</dbReference>
<reference evidence="6 7" key="1">
    <citation type="submission" date="2019-06" db="EMBL/GenBank/DDBJ databases">
        <title>Persicimonas caeni gen. nov., sp. nov., a predatory bacterium isolated from solar saltern.</title>
        <authorList>
            <person name="Wang S."/>
        </authorList>
    </citation>
    <scope>NUCLEOTIDE SEQUENCE [LARGE SCALE GENOMIC DNA]</scope>
    <source>
        <strain evidence="6 7">YN101</strain>
    </source>
</reference>
<evidence type="ECO:0000313" key="7">
    <source>
        <dbReference type="Proteomes" id="UP000315995"/>
    </source>
</evidence>
<dbReference type="RefSeq" id="WP_141199949.1">
    <property type="nucleotide sequence ID" value="NZ_CP041186.1"/>
</dbReference>
<dbReference type="InterPro" id="IPR017871">
    <property type="entry name" value="ABC_transporter-like_CS"/>
</dbReference>